<name>A0ABD1F161_HYPHA</name>
<organism evidence="2 3">
    <name type="scientific">Hypothenemus hampei</name>
    <name type="common">Coffee berry borer</name>
    <dbReference type="NCBI Taxonomy" id="57062"/>
    <lineage>
        <taxon>Eukaryota</taxon>
        <taxon>Metazoa</taxon>
        <taxon>Ecdysozoa</taxon>
        <taxon>Arthropoda</taxon>
        <taxon>Hexapoda</taxon>
        <taxon>Insecta</taxon>
        <taxon>Pterygota</taxon>
        <taxon>Neoptera</taxon>
        <taxon>Endopterygota</taxon>
        <taxon>Coleoptera</taxon>
        <taxon>Polyphaga</taxon>
        <taxon>Cucujiformia</taxon>
        <taxon>Curculionidae</taxon>
        <taxon>Scolytinae</taxon>
        <taxon>Hypothenemus</taxon>
    </lineage>
</organism>
<evidence type="ECO:0000313" key="2">
    <source>
        <dbReference type="EMBL" id="KAL1505679.1"/>
    </source>
</evidence>
<dbReference type="Pfam" id="PF07898">
    <property type="entry name" value="DUF1676"/>
    <property type="match status" value="1"/>
</dbReference>
<dbReference type="Proteomes" id="UP001566132">
    <property type="component" value="Unassembled WGS sequence"/>
</dbReference>
<keyword evidence="3" id="KW-1185">Reference proteome</keyword>
<feature type="transmembrane region" description="Helical" evidence="1">
    <location>
        <begin position="64"/>
        <end position="81"/>
    </location>
</feature>
<dbReference type="AlphaFoldDB" id="A0ABD1F161"/>
<gene>
    <name evidence="2" type="ORF">ABEB36_005185</name>
</gene>
<dbReference type="PANTHER" id="PTHR21879:SF8">
    <property type="entry name" value="OSIRIS 23"/>
    <property type="match status" value="1"/>
</dbReference>
<reference evidence="2 3" key="1">
    <citation type="submission" date="2024-05" db="EMBL/GenBank/DDBJ databases">
        <title>Genetic variation in Jamaican populations of the coffee berry borer (Hypothenemus hampei).</title>
        <authorList>
            <person name="Errbii M."/>
            <person name="Myrie A."/>
        </authorList>
    </citation>
    <scope>NUCLEOTIDE SEQUENCE [LARGE SCALE GENOMIC DNA]</scope>
    <source>
        <strain evidence="2">JA-Hopewell-2020-01-JO</strain>
        <tissue evidence="2">Whole body</tissue>
    </source>
</reference>
<keyword evidence="1" id="KW-0812">Transmembrane</keyword>
<dbReference type="EMBL" id="JBDJPC010000004">
    <property type="protein sequence ID" value="KAL1505679.1"/>
    <property type="molecule type" value="Genomic_DNA"/>
</dbReference>
<accession>A0ABD1F161</accession>
<evidence type="ECO:0000256" key="1">
    <source>
        <dbReference type="SAM" id="Phobius"/>
    </source>
</evidence>
<evidence type="ECO:0000313" key="3">
    <source>
        <dbReference type="Proteomes" id="UP001566132"/>
    </source>
</evidence>
<keyword evidence="1" id="KW-1133">Transmembrane helix</keyword>
<dbReference type="PANTHER" id="PTHR21879">
    <property type="entry name" value="FI03362P-RELATED-RELATED"/>
    <property type="match status" value="1"/>
</dbReference>
<sequence>MKLWSDQIMKRHSKYLKTVASWYQELVPRIVHFLRTRVIRISLPKIDEPISQQTEGRHRHKNNALSQMLMFGLVAAGLIVIPMGFQFLAVLGGKALLLAKLALILTSIQGLKKIATSNVNYGLYSTGYASPWQYDRKWPYEGDQYSSTLLTAPVAEHYHPLSSVLPSHYPNLNPRGEDYLGT</sequence>
<protein>
    <submittedName>
        <fullName evidence="2">Uncharacterized protein</fullName>
    </submittedName>
</protein>
<dbReference type="InterPro" id="IPR012464">
    <property type="entry name" value="DUF1676"/>
</dbReference>
<keyword evidence="1" id="KW-0472">Membrane</keyword>
<comment type="caution">
    <text evidence="2">The sequence shown here is derived from an EMBL/GenBank/DDBJ whole genome shotgun (WGS) entry which is preliminary data.</text>
</comment>
<proteinExistence type="predicted"/>